<evidence type="ECO:0008006" key="4">
    <source>
        <dbReference type="Google" id="ProtNLM"/>
    </source>
</evidence>
<sequence length="732" mass="83408">MLRRVCQRAAALQPRARLSSSFSVSADVRRPPRDSTPRSSSPRSHSTPRHVNRTPKLRYKDKYVSALLSRKTTPDSFVFACRALRCKDEIALLADTDLRAWNEALKRRLEVRDERGAAELLALVARFAPENASEPVWIDLLFTVLRQRSSHVFRTEEIHELLGQLKKRYDPLFVARVLVEVVNGCANNKMLVAAQELLLYQQKLWPEIRKSEWGVSSQEPLMPPSVVGHLMAQMTAKHKFKEVLRLANEYFANPEFDPVRDFQQQGFLALFEASVETEQSPRKIVRHFLDYVDESVRVSGRDLEKVKKLVLERGFGAAIQSCVATQEFSLALHCYLTMESTRERIVGKEEFSDSDASEEKIRVVDEVLPVDENMYVNVMKACRSLKDFSMLKEAFRGMVARGVARSAGFGSAIRYCHEHLDPDFLEEVLHEVFATEEELAGAWMLEVENYNDALGCYAATKKFEQAKELFSQMLSNPFIRPDHITMLEMVENHRDAPIEEIYNLMDAFLQWKLVPNLQVFTSLLSTCMRRRELGDAAALIDAMHQHGVVLDVKAYTSIAFIHASLGDLKAVVGVLRDMEYQRIATDTVFFDYVINALYGSCGIDMCFSLFRELSQEDLAIPEGLYVALVDLGTQIGLIERTLHVAYNMECEGFQLSSEQLHELMMRCHSDAEISEFVRTFSLLHQGSQPDTPRFEVELYEDLISMLTRNNRKNEVAKVQELAKAAGHGDLIV</sequence>
<dbReference type="Pfam" id="PF01535">
    <property type="entry name" value="PPR"/>
    <property type="match status" value="1"/>
</dbReference>
<dbReference type="EMBL" id="QXFU01000107">
    <property type="protein sequence ID" value="KAE9044033.1"/>
    <property type="molecule type" value="Genomic_DNA"/>
</dbReference>
<comment type="caution">
    <text evidence="2">The sequence shown here is derived from an EMBL/GenBank/DDBJ whole genome shotgun (WGS) entry which is preliminary data.</text>
</comment>
<organism evidence="2 3">
    <name type="scientific">Phytophthora rubi</name>
    <dbReference type="NCBI Taxonomy" id="129364"/>
    <lineage>
        <taxon>Eukaryota</taxon>
        <taxon>Sar</taxon>
        <taxon>Stramenopiles</taxon>
        <taxon>Oomycota</taxon>
        <taxon>Peronosporomycetes</taxon>
        <taxon>Peronosporales</taxon>
        <taxon>Peronosporaceae</taxon>
        <taxon>Phytophthora</taxon>
    </lineage>
</organism>
<feature type="region of interest" description="Disordered" evidence="1">
    <location>
        <begin position="22"/>
        <end position="54"/>
    </location>
</feature>
<dbReference type="PANTHER" id="PTHR47930:SF2">
    <property type="entry name" value="PENTATRICOPEPTIDE REPEAT PROTEIN (AFU_ORTHOLOGUE AFUA_8G04250)"/>
    <property type="match status" value="1"/>
</dbReference>
<name>A0A6A3NF71_9STRA</name>
<dbReference type="InterPro" id="IPR011990">
    <property type="entry name" value="TPR-like_helical_dom_sf"/>
</dbReference>
<dbReference type="Gene3D" id="1.25.40.10">
    <property type="entry name" value="Tetratricopeptide repeat domain"/>
    <property type="match status" value="2"/>
</dbReference>
<evidence type="ECO:0000256" key="1">
    <source>
        <dbReference type="SAM" id="MobiDB-lite"/>
    </source>
</evidence>
<gene>
    <name evidence="2" type="ORF">PR002_g3027</name>
</gene>
<feature type="compositionally biased region" description="Basic and acidic residues" evidence="1">
    <location>
        <begin position="27"/>
        <end position="36"/>
    </location>
</feature>
<protein>
    <recommendedName>
        <fullName evidence="4">Pentacotripeptide-repeat region of PRORP domain-containing protein</fullName>
    </recommendedName>
</protein>
<evidence type="ECO:0000313" key="3">
    <source>
        <dbReference type="Proteomes" id="UP000435112"/>
    </source>
</evidence>
<dbReference type="PANTHER" id="PTHR47930">
    <property type="entry name" value="YALI0C12947P"/>
    <property type="match status" value="1"/>
</dbReference>
<proteinExistence type="predicted"/>
<accession>A0A6A3NF71</accession>
<evidence type="ECO:0000313" key="2">
    <source>
        <dbReference type="EMBL" id="KAE9044033.1"/>
    </source>
</evidence>
<dbReference type="AlphaFoldDB" id="A0A6A3NF71"/>
<dbReference type="InterPro" id="IPR002885">
    <property type="entry name" value="PPR_rpt"/>
</dbReference>
<dbReference type="Proteomes" id="UP000435112">
    <property type="component" value="Unassembled WGS sequence"/>
</dbReference>
<dbReference type="Pfam" id="PF13812">
    <property type="entry name" value="PPR_3"/>
    <property type="match status" value="1"/>
</dbReference>
<dbReference type="OrthoDB" id="185373at2759"/>
<reference evidence="2 3" key="1">
    <citation type="submission" date="2018-09" db="EMBL/GenBank/DDBJ databases">
        <title>Genomic investigation of the strawberry pathogen Phytophthora fragariae indicates pathogenicity is determined by transcriptional variation in three key races.</title>
        <authorList>
            <person name="Adams T.M."/>
            <person name="Armitage A.D."/>
            <person name="Sobczyk M.K."/>
            <person name="Bates H.J."/>
            <person name="Dunwell J.M."/>
            <person name="Nellist C.F."/>
            <person name="Harrison R.J."/>
        </authorList>
    </citation>
    <scope>NUCLEOTIDE SEQUENCE [LARGE SCALE GENOMIC DNA]</scope>
    <source>
        <strain evidence="2 3">SCRP324</strain>
    </source>
</reference>